<evidence type="ECO:0000256" key="1">
    <source>
        <dbReference type="ARBA" id="ARBA00023002"/>
    </source>
</evidence>
<dbReference type="InterPro" id="IPR044043">
    <property type="entry name" value="VanA_C_cat"/>
</dbReference>
<name>A0A1M2URX4_MARNT</name>
<dbReference type="AlphaFoldDB" id="A0A1M2URX4"/>
<dbReference type="GO" id="GO:0016491">
    <property type="term" value="F:oxidoreductase activity"/>
    <property type="evidence" value="ECO:0007669"/>
    <property type="project" value="UniProtKB-KW"/>
</dbReference>
<comment type="caution">
    <text evidence="3">The sequence shown here is derived from an EMBL/GenBank/DDBJ whole genome shotgun (WGS) entry which is preliminary data.</text>
</comment>
<dbReference type="Pfam" id="PF19112">
    <property type="entry name" value="VanA_C"/>
    <property type="match status" value="1"/>
</dbReference>
<keyword evidence="1" id="KW-0560">Oxidoreductase</keyword>
<protein>
    <recommendedName>
        <fullName evidence="2">Vanillate O-demethylase oxygenase-like C-terminal catalytic domain-containing protein</fullName>
    </recommendedName>
</protein>
<evidence type="ECO:0000313" key="3">
    <source>
        <dbReference type="EMBL" id="OJS98056.1"/>
    </source>
</evidence>
<gene>
    <name evidence="3" type="ORF">BEE62_17270</name>
</gene>
<proteinExistence type="predicted"/>
<dbReference type="OrthoDB" id="9769355at2"/>
<dbReference type="EMBL" id="MPKY01000004">
    <property type="protein sequence ID" value="OJS98056.1"/>
    <property type="molecule type" value="Genomic_DNA"/>
</dbReference>
<dbReference type="Gene3D" id="3.90.380.10">
    <property type="entry name" value="Naphthalene 1,2-dioxygenase Alpha Subunit, Chain A, domain 1"/>
    <property type="match status" value="1"/>
</dbReference>
<feature type="domain" description="Vanillate O-demethylase oxygenase-like C-terminal catalytic" evidence="2">
    <location>
        <begin position="161"/>
        <end position="236"/>
    </location>
</feature>
<evidence type="ECO:0000259" key="2">
    <source>
        <dbReference type="Pfam" id="PF19112"/>
    </source>
</evidence>
<reference evidence="3" key="1">
    <citation type="submission" date="2016-11" db="EMBL/GenBank/DDBJ databases">
        <title>Draft Genome Sequence of Marinobacter hydrocarbonoclasticus strain STW2, a polyaromatic aromatic hydrocarbon degrading and denitrifying bacterium from rhizosphere of Seagrass Enhalus acodoides.</title>
        <authorList>
            <person name="Ling J."/>
            <person name="Dong J."/>
        </authorList>
    </citation>
    <scope>NUCLEOTIDE SEQUENCE [LARGE SCALE GENOMIC DNA]</scope>
    <source>
        <strain evidence="3">STW2</strain>
    </source>
</reference>
<evidence type="ECO:0000313" key="4">
    <source>
        <dbReference type="Proteomes" id="UP000183986"/>
    </source>
</evidence>
<dbReference type="RefSeq" id="WP_072678545.1">
    <property type="nucleotide sequence ID" value="NZ_MPKY01000004.1"/>
</dbReference>
<keyword evidence="4" id="KW-1185">Reference proteome</keyword>
<accession>A0A1M2URX4</accession>
<sequence length="270" mass="31219">MSLDNEQWYAAGWAEELDAGPLTRRIAGRMITVERLSSRRVLAWSGDTEKVRIVLKNRLIWVKFGWALEGEQSEIPDFDCLDLTNDYTFTEGGVNWLDVSCDLFLNNLLDLQNFEKERPQSLFSGVAKLKPLSARYEAGRLRIDCLSSRSTPDFLFIITRAVRSDNPVDYWANVRFETASNMFVDSGISAPDEPRSTGKRLSSVHIVVPETERSCWYFWMFFRDYSKDAEELTSLLERSYQKTILFRAEMLKDRFSDSTDHLDYVDAIQA</sequence>
<organism evidence="3 4">
    <name type="scientific">Marinobacter nauticus</name>
    <name type="common">Marinobacter hydrocarbonoclasticus</name>
    <name type="synonym">Marinobacter aquaeolei</name>
    <dbReference type="NCBI Taxonomy" id="2743"/>
    <lineage>
        <taxon>Bacteria</taxon>
        <taxon>Pseudomonadati</taxon>
        <taxon>Pseudomonadota</taxon>
        <taxon>Gammaproteobacteria</taxon>
        <taxon>Pseudomonadales</taxon>
        <taxon>Marinobacteraceae</taxon>
        <taxon>Marinobacter</taxon>
    </lineage>
</organism>
<dbReference type="SUPFAM" id="SSF55961">
    <property type="entry name" value="Bet v1-like"/>
    <property type="match status" value="1"/>
</dbReference>
<dbReference type="Proteomes" id="UP000183986">
    <property type="component" value="Unassembled WGS sequence"/>
</dbReference>